<comment type="similarity">
    <text evidence="1">Belongs to the UPF0065 (bug) family.</text>
</comment>
<reference evidence="3 4" key="1">
    <citation type="submission" date="2021-12" db="EMBL/GenBank/DDBJ databases">
        <title>Siccirubricoccus leaddurans sp. nov., a high concentration Zn2+ tolerance bacterium.</title>
        <authorList>
            <person name="Cao Y."/>
        </authorList>
    </citation>
    <scope>NUCLEOTIDE SEQUENCE [LARGE SCALE GENOMIC DNA]</scope>
    <source>
        <strain evidence="3 4">KC 17139</strain>
    </source>
</reference>
<dbReference type="Pfam" id="PF03401">
    <property type="entry name" value="TctC"/>
    <property type="match status" value="1"/>
</dbReference>
<feature type="chain" id="PRO_5045877945" evidence="2">
    <location>
        <begin position="21"/>
        <end position="317"/>
    </location>
</feature>
<protein>
    <submittedName>
        <fullName evidence="3">Tripartite tricarboxylate transporter substrate binding protein</fullName>
    </submittedName>
</protein>
<dbReference type="EMBL" id="JAFIRR010000051">
    <property type="protein sequence ID" value="MCO6416227.1"/>
    <property type="molecule type" value="Genomic_DNA"/>
</dbReference>
<dbReference type="InterPro" id="IPR042100">
    <property type="entry name" value="Bug_dom1"/>
</dbReference>
<keyword evidence="4" id="KW-1185">Reference proteome</keyword>
<organism evidence="3 4">
    <name type="scientific">Siccirubricoccus soli</name>
    <dbReference type="NCBI Taxonomy" id="2899147"/>
    <lineage>
        <taxon>Bacteria</taxon>
        <taxon>Pseudomonadati</taxon>
        <taxon>Pseudomonadota</taxon>
        <taxon>Alphaproteobacteria</taxon>
        <taxon>Acetobacterales</taxon>
        <taxon>Roseomonadaceae</taxon>
        <taxon>Siccirubricoccus</taxon>
    </lineage>
</organism>
<evidence type="ECO:0000256" key="1">
    <source>
        <dbReference type="ARBA" id="ARBA00006987"/>
    </source>
</evidence>
<evidence type="ECO:0000313" key="4">
    <source>
        <dbReference type="Proteomes" id="UP001523392"/>
    </source>
</evidence>
<feature type="signal peptide" evidence="2">
    <location>
        <begin position="1"/>
        <end position="20"/>
    </location>
</feature>
<dbReference type="CDD" id="cd07012">
    <property type="entry name" value="PBP2_Bug_TTT"/>
    <property type="match status" value="1"/>
</dbReference>
<comment type="caution">
    <text evidence="3">The sequence shown here is derived from an EMBL/GenBank/DDBJ whole genome shotgun (WGS) entry which is preliminary data.</text>
</comment>
<proteinExistence type="inferred from homology"/>
<accession>A0ABT1D2R3</accession>
<gene>
    <name evidence="3" type="ORF">JYK14_08605</name>
</gene>
<dbReference type="PANTHER" id="PTHR42928">
    <property type="entry name" value="TRICARBOXYLATE-BINDING PROTEIN"/>
    <property type="match status" value="1"/>
</dbReference>
<dbReference type="InterPro" id="IPR005064">
    <property type="entry name" value="BUG"/>
</dbReference>
<evidence type="ECO:0000256" key="2">
    <source>
        <dbReference type="SAM" id="SignalP"/>
    </source>
</evidence>
<dbReference type="Proteomes" id="UP001523392">
    <property type="component" value="Unassembled WGS sequence"/>
</dbReference>
<dbReference type="RefSeq" id="WP_252952836.1">
    <property type="nucleotide sequence ID" value="NZ_JAFIRR010000051.1"/>
</dbReference>
<dbReference type="SUPFAM" id="SSF53850">
    <property type="entry name" value="Periplasmic binding protein-like II"/>
    <property type="match status" value="1"/>
</dbReference>
<dbReference type="PIRSF" id="PIRSF017082">
    <property type="entry name" value="YflP"/>
    <property type="match status" value="1"/>
</dbReference>
<dbReference type="Gene3D" id="3.40.190.10">
    <property type="entry name" value="Periplasmic binding protein-like II"/>
    <property type="match status" value="1"/>
</dbReference>
<evidence type="ECO:0000313" key="3">
    <source>
        <dbReference type="EMBL" id="MCO6416227.1"/>
    </source>
</evidence>
<dbReference type="PANTHER" id="PTHR42928:SF5">
    <property type="entry name" value="BLR1237 PROTEIN"/>
    <property type="match status" value="1"/>
</dbReference>
<name>A0ABT1D2R3_9PROT</name>
<dbReference type="Gene3D" id="3.40.190.150">
    <property type="entry name" value="Bordetella uptake gene, domain 1"/>
    <property type="match status" value="1"/>
</dbReference>
<keyword evidence="2" id="KW-0732">Signal</keyword>
<sequence length="317" mass="33016">MPRLLRLAFAALLLATPAAAQERTIRMVSGFAAGGSSDLVARLAADAAASLLQARIVVENRTGANGVIGAAEVARSAPDGNTVFQCPMSTLGIVPFLIGVSLPVDPGEALIPLGNLALSSYGFAVAANGPYRSVPEVLAAAREKPGQVTFGSAGVGSAQHLAGELLQQKAGVQMTHVPYRGATPAIVDILAGRTDFMITNLADMARQVQDGALKLLAIGDDGGSALFPDVPPLSRFVPGFEVAGWFGICGPRGMAPEQVARWEAALRQAMQGEALRRRLAESGLTPRFEDAATLARRIANDRSTWRGVIQTVGVRAE</sequence>